<dbReference type="EMBL" id="ALWO02000014">
    <property type="protein sequence ID" value="EOZ99284.1"/>
    <property type="molecule type" value="Genomic_DNA"/>
</dbReference>
<dbReference type="eggNOG" id="COG0823">
    <property type="taxonomic scope" value="Bacteria"/>
</dbReference>
<dbReference type="RefSeq" id="WP_009034794.1">
    <property type="nucleotide sequence ID" value="NZ_ALWO02000014.1"/>
</dbReference>
<dbReference type="Proteomes" id="UP000006073">
    <property type="component" value="Unassembled WGS sequence"/>
</dbReference>
<feature type="coiled-coil region" evidence="1">
    <location>
        <begin position="644"/>
        <end position="680"/>
    </location>
</feature>
<accession>S2DJM2</accession>
<keyword evidence="1" id="KW-0175">Coiled coil</keyword>
<dbReference type="OrthoDB" id="9760276at2"/>
<dbReference type="InterPro" id="IPR011042">
    <property type="entry name" value="6-blade_b-propeller_TolB-like"/>
</dbReference>
<evidence type="ECO:0000313" key="4">
    <source>
        <dbReference type="EMBL" id="EOZ99284.1"/>
    </source>
</evidence>
<sequence length="1192" mass="137145">MKSRILSYLIIGFLILASGQVSAQFDGERFGKNRVQHKNIEWYHFTSNNFEVYYYDGGMNNARMAIDYLESEFDRLTQMIGYVAYTKPKIFIYNSPEEIRQSNLDLNKDQFTIDGQTFFSRLLGEVAFTGTWEQFKQDLIYTTSRVIIEEMLYGSTIADAFQSNLINSFPDWYIDGAAKYLAYGWSREMDDFVRHYFKDNKNIKIHRLTDKEASLMGQSIWNFIVEKYGRRYVSSILNLSRINRNEENSIANTIGLNYKSFTDQWRQFYESTSEPVFTTFKDVNFNNEINSTGASHFGVINDIKFSPDAKHLAYVVNNGGKYKIQVREIATGTERTLFSGGAKSNDIPINTKGPVIAWRDTLNVAVATFRRGTTALRVRAIDGSFQDRIFLRNITQILSLDFNSTGRNMVLSAIANGKTDVFTLNTRGQGRRLTNDVFDNIHPVFLNDSTVIYASNFTEIEDSLLTRTPDVKLLPDYFNLFKVDLLDSLNTTKLTNLNTKNFKPRVLNSNNILFLSDQSGINNLMRLTISNSIASQVSAWNRSIEAFDYSSINNRIAYAIRDGNQSRLIVESFSNADQFTPSTPRVQLTQAKSLSERISSRRTEQDSDTVPEEVAEVKEIGELRERRPFRQPAEEIEVEQAEELEGVEELISEQQLEQEIEEQEEALEELSQSTEETVRDTTVNLRLEDLMLGIPAQTRAEEPSRTPAPRIQEDPVLQDTVPQPRSLTGSINTERLRFERSTGVDTDNYIFDTVPQLRPQEQQATRTQGVLGTRSNLLENFRRQSTQKRVTGPRRMTPQFITSSLTNDWVVDPLRGFGLGLSGKMTDLLDNHVFRGGLMFPLDFRSGSDIFFEYEYLKQRVDVRFRFDRRAILQQEFDLILNQRYVLNKAELGFSYPLDVHSRVTVAPFIARTQYFNLNSDSILRGQIPEQNRFDVQYAGGRAEFVIDKTDQLGLYMQEGFKAKLGYAHFQGLSRGERSFSNMYLDVRNYLKIHKNIILASRFYAGSFFGNNPQNYLVGGMDNWLFNQFYNPPANRPEASPVRNPNAVENSNILFAEFVDLRGYSFDEIRGRNVMTFTSELRIPLFSYLSRGNITSNFVKNFQLVGFYDIGSAWNDAAPWERVNDQNTEVITTPGSPFTITINNFNNPWLQSYGAGLRTVLLNYYFKFDLAQPVRNYTREDLRFYVTLGYNF</sequence>
<dbReference type="SUPFAM" id="SSF82171">
    <property type="entry name" value="DPP6 N-terminal domain-like"/>
    <property type="match status" value="1"/>
</dbReference>
<organism evidence="4 5">
    <name type="scientific">Indibacter alkaliphilus (strain CCUG 57479 / KCTC 22604 / LW1)</name>
    <dbReference type="NCBI Taxonomy" id="1189612"/>
    <lineage>
        <taxon>Bacteria</taxon>
        <taxon>Pseudomonadati</taxon>
        <taxon>Bacteroidota</taxon>
        <taxon>Cytophagia</taxon>
        <taxon>Cytophagales</taxon>
        <taxon>Cyclobacteriaceae</taxon>
    </lineage>
</organism>
<name>S2DJM2_INDAL</name>
<dbReference type="eggNOG" id="COG4775">
    <property type="taxonomic scope" value="Bacteria"/>
</dbReference>
<evidence type="ECO:0000256" key="3">
    <source>
        <dbReference type="SAM" id="SignalP"/>
    </source>
</evidence>
<comment type="caution">
    <text evidence="4">The sequence shown here is derived from an EMBL/GenBank/DDBJ whole genome shotgun (WGS) entry which is preliminary data.</text>
</comment>
<reference evidence="4 5" key="1">
    <citation type="journal article" date="2013" name="Genome Announc.">
        <title>Draft Genome Sequence of Indibacter alkaliphilus Strain LW1T, Isolated from Lonar Lake, a Haloalkaline Lake in the Buldana District of Maharashtra, India.</title>
        <authorList>
            <person name="Singh A."/>
            <person name="Kumar Jangir P."/>
            <person name="Sharma R."/>
            <person name="Singh A."/>
            <person name="Kumar Pinnaka A."/>
            <person name="Shivaji S."/>
        </authorList>
    </citation>
    <scope>NUCLEOTIDE SEQUENCE [LARGE SCALE GENOMIC DNA]</scope>
    <source>
        <strain evidence="5">CCUG 57479 / KCTC 22604 / LW1</strain>
    </source>
</reference>
<keyword evidence="3" id="KW-0732">Signal</keyword>
<evidence type="ECO:0000256" key="1">
    <source>
        <dbReference type="SAM" id="Coils"/>
    </source>
</evidence>
<dbReference type="Gene3D" id="2.40.160.50">
    <property type="entry name" value="membrane protein fhac: a member of the omp85/tpsb transporter family"/>
    <property type="match status" value="1"/>
</dbReference>
<evidence type="ECO:0008006" key="6">
    <source>
        <dbReference type="Google" id="ProtNLM"/>
    </source>
</evidence>
<feature type="region of interest" description="Disordered" evidence="2">
    <location>
        <begin position="588"/>
        <end position="613"/>
    </location>
</feature>
<gene>
    <name evidence="4" type="ORF">A33Q_0662</name>
</gene>
<evidence type="ECO:0000256" key="2">
    <source>
        <dbReference type="SAM" id="MobiDB-lite"/>
    </source>
</evidence>
<feature type="compositionally biased region" description="Basic and acidic residues" evidence="2">
    <location>
        <begin position="594"/>
        <end position="605"/>
    </location>
</feature>
<keyword evidence="5" id="KW-1185">Reference proteome</keyword>
<evidence type="ECO:0000313" key="5">
    <source>
        <dbReference type="Proteomes" id="UP000006073"/>
    </source>
</evidence>
<proteinExistence type="predicted"/>
<dbReference type="STRING" id="1189612.A33Q_0662"/>
<protein>
    <recommendedName>
        <fullName evidence="6">Biopolymer transporter Tol</fullName>
    </recommendedName>
</protein>
<feature type="signal peptide" evidence="3">
    <location>
        <begin position="1"/>
        <end position="23"/>
    </location>
</feature>
<dbReference type="AlphaFoldDB" id="S2DJM2"/>
<feature type="chain" id="PRO_5004507881" description="Biopolymer transporter Tol" evidence="3">
    <location>
        <begin position="24"/>
        <end position="1192"/>
    </location>
</feature>
<dbReference type="Gene3D" id="2.120.10.30">
    <property type="entry name" value="TolB, C-terminal domain"/>
    <property type="match status" value="1"/>
</dbReference>